<organism evidence="1 2">
    <name type="scientific">Caerostris darwini</name>
    <dbReference type="NCBI Taxonomy" id="1538125"/>
    <lineage>
        <taxon>Eukaryota</taxon>
        <taxon>Metazoa</taxon>
        <taxon>Ecdysozoa</taxon>
        <taxon>Arthropoda</taxon>
        <taxon>Chelicerata</taxon>
        <taxon>Arachnida</taxon>
        <taxon>Araneae</taxon>
        <taxon>Araneomorphae</taxon>
        <taxon>Entelegynae</taxon>
        <taxon>Araneoidea</taxon>
        <taxon>Araneidae</taxon>
        <taxon>Caerostris</taxon>
    </lineage>
</organism>
<name>A0AAV4X1C4_9ARAC</name>
<accession>A0AAV4X1C4</accession>
<protein>
    <recommendedName>
        <fullName evidence="3">Secreted protein</fullName>
    </recommendedName>
</protein>
<gene>
    <name evidence="1" type="ORF">CDAR_125471</name>
</gene>
<dbReference type="Proteomes" id="UP001054837">
    <property type="component" value="Unassembled WGS sequence"/>
</dbReference>
<evidence type="ECO:0000313" key="2">
    <source>
        <dbReference type="Proteomes" id="UP001054837"/>
    </source>
</evidence>
<keyword evidence="2" id="KW-1185">Reference proteome</keyword>
<evidence type="ECO:0000313" key="1">
    <source>
        <dbReference type="EMBL" id="GIY88601.1"/>
    </source>
</evidence>
<reference evidence="1 2" key="1">
    <citation type="submission" date="2021-06" db="EMBL/GenBank/DDBJ databases">
        <title>Caerostris darwini draft genome.</title>
        <authorList>
            <person name="Kono N."/>
            <person name="Arakawa K."/>
        </authorList>
    </citation>
    <scope>NUCLEOTIDE SEQUENCE [LARGE SCALE GENOMIC DNA]</scope>
</reference>
<proteinExistence type="predicted"/>
<dbReference type="EMBL" id="BPLQ01015510">
    <property type="protein sequence ID" value="GIY88601.1"/>
    <property type="molecule type" value="Genomic_DNA"/>
</dbReference>
<evidence type="ECO:0008006" key="3">
    <source>
        <dbReference type="Google" id="ProtNLM"/>
    </source>
</evidence>
<comment type="caution">
    <text evidence="1">The sequence shown here is derived from an EMBL/GenBank/DDBJ whole genome shotgun (WGS) entry which is preliminary data.</text>
</comment>
<dbReference type="AlphaFoldDB" id="A0AAV4X1C4"/>
<sequence>MRYPRWASRQCYCFLSPCVYLDVSLRLGLTVAWIISSVGTATGKGAPSHVLFPWQLEIIPWAIFFDELPISLAFNMETRGRTFDDFCVL</sequence>